<dbReference type="PROSITE" id="PS00028">
    <property type="entry name" value="ZINC_FINGER_C2H2_1"/>
    <property type="match status" value="1"/>
</dbReference>
<sequence>MKIAMSLPPQQKGNTKRAGKRITFFNDQDVVTKEPMQHVEGPFFGLGSSSLEPGHNEAMSQASSSEAPHMYLNSVIFSPEKGEQSRGHYQQTVPMKWAQQDSSRQASWSQGIPITSWGQNFAPYLGGVSVNDSRMQAAFLKPLHEGPLLQPSRTAAEKQLPDPPDAYRDVADARGTDWEAQQQAVASVHHGQRGQLQLLPQGPAPGMSSQPLATSHATGSSVLQPFQVAFGQPKQHLPPGYYQVFQCNRTLPNLNYGGQPKPANQFRQQEQQQQTQQHQEFQQHQEQKHPQQEMQPKLQQQQGQQENEQFLDYLSHTTLPSMHVNLHLQQHPSQPLESSTKPEGPQIQFPAETLDPDAHENAHRPSSPPQPSHVPQPASQRSRHPSEEGVPPAGDNPFLVLVSHPEPRKGSPERGGVHTDQAVPAAPTGVIQSTRRKRRVSHEVNLETLAQKASEMESLPSHASKESEKAWNPSVAPAAPQGGAVEGEGANAKRPRDDSMLPLVIPVSVPVRQPHHLTADQDQAKLPGGWAPRALGLHDSAQNERKPTVIVTRRRSLRSSLSESSGQSGGGEEGKEEDGKSAKKRGRPRPGPLFIPAPKPVTFITPPVYSNITPYQSHLRSPVRLGDNAASLPPYTPPPILSPVREGSGLYFSTFISSGAAGASQVLPLPVTPKSAARSLLRSSSCDITPPVLSAVNEATPVSIEPRINVGIRYQAEVPDLRDLTAAQRDQHQAELVWAPLPEPESKSAQLERVDDLTRLACSSALCGGGTNQELAMHCLYECKGDILGALTLLLLKNPIFSKTHPLGDYHYSGSDSWTSAEKKGFNKGIAVYKKDFFMVQKMVSTKTVAQCVEFYYSYKKQVKIGRNGTLIYGDRESPQAFAAEVEVDVKSSQRLESRKEGEDKSIEGSCDRRQDCSPSSVSKLLRASDSAGAVLVLRSREETREEERTRIRPPSPPPPPPPPSVPAKPRSDSGKRNGTTAASRGHSAPEGEFPCKKCGRVFYKVKSRSAHMKSHAEQEKKAAALRQKEAEERAAAEAAAAAMASRQNGTRERSRDNSTEESSEEEEDADDEDWH</sequence>
<dbReference type="Pfam" id="PF01448">
    <property type="entry name" value="ELM2"/>
    <property type="match status" value="1"/>
</dbReference>
<feature type="compositionally biased region" description="Low complexity" evidence="9">
    <location>
        <begin position="292"/>
        <end position="306"/>
    </location>
</feature>
<feature type="region of interest" description="Disordered" evidence="9">
    <location>
        <begin position="179"/>
        <end position="218"/>
    </location>
</feature>
<keyword evidence="8" id="KW-0863">Zinc-finger</keyword>
<dbReference type="InterPro" id="IPR009057">
    <property type="entry name" value="Homeodomain-like_sf"/>
</dbReference>
<keyword evidence="2" id="KW-0597">Phosphoprotein</keyword>
<dbReference type="GO" id="GO:0005667">
    <property type="term" value="C:transcription regulator complex"/>
    <property type="evidence" value="ECO:0007669"/>
    <property type="project" value="TreeGrafter"/>
</dbReference>
<keyword evidence="8" id="KW-0479">Metal-binding</keyword>
<feature type="compositionally biased region" description="Low complexity" evidence="9">
    <location>
        <begin position="1037"/>
        <end position="1048"/>
    </location>
</feature>
<dbReference type="Ensembl" id="ENSSFOT00015032812.2">
    <property type="protein sequence ID" value="ENSSFOP00015032451.2"/>
    <property type="gene ID" value="ENSSFOG00015020746.2"/>
</dbReference>
<proteinExistence type="predicted"/>
<dbReference type="InterPro" id="IPR000949">
    <property type="entry name" value="ELM2_dom"/>
</dbReference>
<feature type="compositionally biased region" description="Basic and acidic residues" evidence="9">
    <location>
        <begin position="405"/>
        <end position="417"/>
    </location>
</feature>
<organism evidence="13 14">
    <name type="scientific">Scleropages formosus</name>
    <name type="common">Asian bonytongue</name>
    <name type="synonym">Osteoglossum formosum</name>
    <dbReference type="NCBI Taxonomy" id="113540"/>
    <lineage>
        <taxon>Eukaryota</taxon>
        <taxon>Metazoa</taxon>
        <taxon>Chordata</taxon>
        <taxon>Craniata</taxon>
        <taxon>Vertebrata</taxon>
        <taxon>Euteleostomi</taxon>
        <taxon>Actinopterygii</taxon>
        <taxon>Neopterygii</taxon>
        <taxon>Teleostei</taxon>
        <taxon>Osteoglossocephala</taxon>
        <taxon>Osteoglossomorpha</taxon>
        <taxon>Osteoglossiformes</taxon>
        <taxon>Osteoglossidae</taxon>
        <taxon>Scleropages</taxon>
    </lineage>
</organism>
<dbReference type="GO" id="GO:0008270">
    <property type="term" value="F:zinc ion binding"/>
    <property type="evidence" value="ECO:0007669"/>
    <property type="project" value="UniProtKB-KW"/>
</dbReference>
<dbReference type="InterPro" id="IPR051066">
    <property type="entry name" value="Trans_reg/Corepressor"/>
</dbReference>
<evidence type="ECO:0000259" key="12">
    <source>
        <dbReference type="PROSITE" id="PS51293"/>
    </source>
</evidence>
<reference evidence="13 14" key="1">
    <citation type="submission" date="2019-04" db="EMBL/GenBank/DDBJ databases">
        <authorList>
            <consortium name="Wellcome Sanger Institute Data Sharing"/>
        </authorList>
    </citation>
    <scope>NUCLEOTIDE SEQUENCE [LARGE SCALE GENOMIC DNA]</scope>
</reference>
<evidence type="ECO:0000313" key="14">
    <source>
        <dbReference type="Proteomes" id="UP000694397"/>
    </source>
</evidence>
<feature type="compositionally biased region" description="Low complexity" evidence="9">
    <location>
        <begin position="194"/>
        <end position="206"/>
    </location>
</feature>
<evidence type="ECO:0000259" key="10">
    <source>
        <dbReference type="PROSITE" id="PS50157"/>
    </source>
</evidence>
<dbReference type="PROSITE" id="PS50157">
    <property type="entry name" value="ZINC_FINGER_C2H2_2"/>
    <property type="match status" value="1"/>
</dbReference>
<keyword evidence="3" id="KW-0007">Acetylation</keyword>
<feature type="compositionally biased region" description="Acidic residues" evidence="9">
    <location>
        <begin position="1060"/>
        <end position="1076"/>
    </location>
</feature>
<evidence type="ECO:0000256" key="7">
    <source>
        <dbReference type="ARBA" id="ARBA00023242"/>
    </source>
</evidence>
<gene>
    <name evidence="13" type="primary">mideasb</name>
</gene>
<evidence type="ECO:0000256" key="9">
    <source>
        <dbReference type="SAM" id="MobiDB-lite"/>
    </source>
</evidence>
<dbReference type="OrthoDB" id="10258692at2759"/>
<dbReference type="GO" id="GO:0003677">
    <property type="term" value="F:DNA binding"/>
    <property type="evidence" value="ECO:0007669"/>
    <property type="project" value="UniProtKB-KW"/>
</dbReference>
<feature type="region of interest" description="Disordered" evidence="9">
    <location>
        <begin position="892"/>
        <end position="996"/>
    </location>
</feature>
<feature type="region of interest" description="Disordered" evidence="9">
    <location>
        <begin position="517"/>
        <end position="597"/>
    </location>
</feature>
<evidence type="ECO:0000256" key="8">
    <source>
        <dbReference type="PROSITE-ProRule" id="PRU00042"/>
    </source>
</evidence>
<feature type="compositionally biased region" description="Pro residues" evidence="9">
    <location>
        <begin position="954"/>
        <end position="967"/>
    </location>
</feature>
<evidence type="ECO:0000256" key="4">
    <source>
        <dbReference type="ARBA" id="ARBA00023015"/>
    </source>
</evidence>
<keyword evidence="8" id="KW-0862">Zinc</keyword>
<dbReference type="PROSITE" id="PS51156">
    <property type="entry name" value="ELM2"/>
    <property type="match status" value="1"/>
</dbReference>
<name>A0A8C9S8U3_SCLFO</name>
<keyword evidence="7" id="KW-0539">Nucleus</keyword>
<keyword evidence="14" id="KW-1185">Reference proteome</keyword>
<evidence type="ECO:0000256" key="5">
    <source>
        <dbReference type="ARBA" id="ARBA00023125"/>
    </source>
</evidence>
<dbReference type="InterPro" id="IPR001005">
    <property type="entry name" value="SANT/Myb"/>
</dbReference>
<feature type="compositionally biased region" description="Basic and acidic residues" evidence="9">
    <location>
        <begin position="281"/>
        <end position="291"/>
    </location>
</feature>
<feature type="compositionally biased region" description="Basic and acidic residues" evidence="9">
    <location>
        <begin position="1015"/>
        <end position="1036"/>
    </location>
</feature>
<dbReference type="GO" id="GO:0000118">
    <property type="term" value="C:histone deacetylase complex"/>
    <property type="evidence" value="ECO:0007669"/>
    <property type="project" value="TreeGrafter"/>
</dbReference>
<feature type="compositionally biased region" description="Polar residues" evidence="9">
    <location>
        <begin position="329"/>
        <end position="341"/>
    </location>
</feature>
<feature type="compositionally biased region" description="Polar residues" evidence="9">
    <location>
        <begin position="207"/>
        <end position="218"/>
    </location>
</feature>
<feature type="compositionally biased region" description="Basic and acidic residues" evidence="9">
    <location>
        <begin position="1050"/>
        <end position="1059"/>
    </location>
</feature>
<dbReference type="SMART" id="SM00717">
    <property type="entry name" value="SANT"/>
    <property type="match status" value="1"/>
</dbReference>
<accession>A0A8C9S8U3</accession>
<dbReference type="InterPro" id="IPR017884">
    <property type="entry name" value="SANT_dom"/>
</dbReference>
<protein>
    <submittedName>
        <fullName evidence="13">Mitotic deacetylase associated SANT domain protein b</fullName>
    </submittedName>
</protein>
<feature type="compositionally biased region" description="Low complexity" evidence="9">
    <location>
        <begin position="268"/>
        <end position="280"/>
    </location>
</feature>
<reference evidence="13" key="3">
    <citation type="submission" date="2025-09" db="UniProtKB">
        <authorList>
            <consortium name="Ensembl"/>
        </authorList>
    </citation>
    <scope>IDENTIFICATION</scope>
</reference>
<keyword evidence="5" id="KW-0238">DNA-binding</keyword>
<dbReference type="FunFam" id="1.10.10.60:FF:000086">
    <property type="entry name" value="transcriptional-regulating factor 1 isoform X1"/>
    <property type="match status" value="1"/>
</dbReference>
<dbReference type="GeneTree" id="ENSGT00940000157459"/>
<dbReference type="SMART" id="SM01189">
    <property type="entry name" value="ELM2"/>
    <property type="match status" value="1"/>
</dbReference>
<dbReference type="PROSITE" id="PS51293">
    <property type="entry name" value="SANT"/>
    <property type="match status" value="1"/>
</dbReference>
<evidence type="ECO:0000256" key="6">
    <source>
        <dbReference type="ARBA" id="ARBA00023163"/>
    </source>
</evidence>
<evidence type="ECO:0000256" key="2">
    <source>
        <dbReference type="ARBA" id="ARBA00022553"/>
    </source>
</evidence>
<dbReference type="PANTHER" id="PTHR16089">
    <property type="entry name" value="REST COREPRESSOR COREST PROTEIN-RELATED"/>
    <property type="match status" value="1"/>
</dbReference>
<comment type="subcellular location">
    <subcellularLocation>
        <location evidence="1">Nucleus</location>
    </subcellularLocation>
</comment>
<keyword evidence="6" id="KW-0804">Transcription</keyword>
<dbReference type="PANTHER" id="PTHR16089:SF24">
    <property type="entry name" value="MITOTIC DEACETYLASE-ASSOCIATED SANT DOMAIN PROTEIN"/>
    <property type="match status" value="1"/>
</dbReference>
<evidence type="ECO:0000256" key="1">
    <source>
        <dbReference type="ARBA" id="ARBA00004123"/>
    </source>
</evidence>
<evidence type="ECO:0000259" key="11">
    <source>
        <dbReference type="PROSITE" id="PS51156"/>
    </source>
</evidence>
<feature type="region of interest" description="Disordered" evidence="9">
    <location>
        <begin position="329"/>
        <end position="497"/>
    </location>
</feature>
<feature type="domain" description="SANT" evidence="12">
    <location>
        <begin position="813"/>
        <end position="864"/>
    </location>
</feature>
<dbReference type="Proteomes" id="UP000694397">
    <property type="component" value="Chromosome 15"/>
</dbReference>
<feature type="compositionally biased region" description="Basic and acidic residues" evidence="9">
    <location>
        <begin position="939"/>
        <end position="951"/>
    </location>
</feature>
<evidence type="ECO:0000256" key="3">
    <source>
        <dbReference type="ARBA" id="ARBA00022990"/>
    </source>
</evidence>
<dbReference type="Gene3D" id="1.10.10.60">
    <property type="entry name" value="Homeodomain-like"/>
    <property type="match status" value="1"/>
</dbReference>
<feature type="domain" description="C2H2-type" evidence="10">
    <location>
        <begin position="994"/>
        <end position="1021"/>
    </location>
</feature>
<evidence type="ECO:0000313" key="13">
    <source>
        <dbReference type="Ensembl" id="ENSSFOP00015032451.2"/>
    </source>
</evidence>
<dbReference type="InterPro" id="IPR013087">
    <property type="entry name" value="Znf_C2H2_type"/>
</dbReference>
<dbReference type="SUPFAM" id="SSF46689">
    <property type="entry name" value="Homeodomain-like"/>
    <property type="match status" value="1"/>
</dbReference>
<reference evidence="13" key="2">
    <citation type="submission" date="2025-08" db="UniProtKB">
        <authorList>
            <consortium name="Ensembl"/>
        </authorList>
    </citation>
    <scope>IDENTIFICATION</scope>
</reference>
<dbReference type="GO" id="GO:0003714">
    <property type="term" value="F:transcription corepressor activity"/>
    <property type="evidence" value="ECO:0007669"/>
    <property type="project" value="TreeGrafter"/>
</dbReference>
<keyword evidence="4" id="KW-0805">Transcription regulation</keyword>
<feature type="domain" description="ELM2" evidence="11">
    <location>
        <begin position="706"/>
        <end position="798"/>
    </location>
</feature>
<feature type="region of interest" description="Disordered" evidence="9">
    <location>
        <begin position="1008"/>
        <end position="1076"/>
    </location>
</feature>
<dbReference type="GO" id="GO:0006357">
    <property type="term" value="P:regulation of transcription by RNA polymerase II"/>
    <property type="evidence" value="ECO:0007669"/>
    <property type="project" value="TreeGrafter"/>
</dbReference>
<dbReference type="AlphaFoldDB" id="A0A8C9S8U3"/>
<feature type="region of interest" description="Disordered" evidence="9">
    <location>
        <begin position="253"/>
        <end position="306"/>
    </location>
</feature>
<feature type="compositionally biased region" description="Basic and acidic residues" evidence="9">
    <location>
        <begin position="892"/>
        <end position="916"/>
    </location>
</feature>